<evidence type="ECO:0000313" key="1">
    <source>
        <dbReference type="EMBL" id="CXH16200.1"/>
    </source>
</evidence>
<feature type="non-terminal residue" evidence="1">
    <location>
        <position position="284"/>
    </location>
</feature>
<organism evidence="1 2">
    <name type="scientific">Plasmodium berghei</name>
    <dbReference type="NCBI Taxonomy" id="5821"/>
    <lineage>
        <taxon>Eukaryota</taxon>
        <taxon>Sar</taxon>
        <taxon>Alveolata</taxon>
        <taxon>Apicomplexa</taxon>
        <taxon>Aconoidasida</taxon>
        <taxon>Haemosporida</taxon>
        <taxon>Plasmodiidae</taxon>
        <taxon>Plasmodium</taxon>
        <taxon>Plasmodium (Vinckeia)</taxon>
    </lineage>
</organism>
<dbReference type="InterPro" id="IPR006477">
    <property type="entry name" value="Yir_bir_cir"/>
</dbReference>
<dbReference type="Pfam" id="PF06022">
    <property type="entry name" value="Cir_Bir_Yir"/>
    <property type="match status" value="1"/>
</dbReference>
<name>A0A0Y9PRN1_PLABE</name>
<evidence type="ECO:0000313" key="2">
    <source>
        <dbReference type="Proteomes" id="UP000069549"/>
    </source>
</evidence>
<sequence>MNQPILNGYCTNNNCNSNLEKINAGCLYLLDAFFKDSSVFSSVAKNNINIVEYIIMWLSYMLNLKKSEENISTLKYFYDIYIKNHEKYTNSITGVDAYYNSYKDLIDKKNDLINMDIKDISKFYDAFNTLCMMYIEFDEKSPNCNKCSQNANKFVAKYNELKNDSNITKKSSYAQLLSTLSNDYDNFKNYCNSKGVNCTNLPSLATIEEIQTSEKNSEQLSAHSSEQTVSSSLQDSEHIFAQSSEKNVQIYEQRSTQSPGVTSPSSSIGNKLFTVLSIFGAIAF</sequence>
<dbReference type="EMBL" id="FFUQ01000022">
    <property type="protein sequence ID" value="CXH16200.1"/>
    <property type="molecule type" value="Genomic_DNA"/>
</dbReference>
<protein>
    <submittedName>
        <fullName evidence="1">Plasmodium variant antigen protein Cir/Yir/Bir, putative</fullName>
    </submittedName>
</protein>
<dbReference type="NCBIfam" id="TIGR01590">
    <property type="entry name" value="yir-bir-cir_Pla"/>
    <property type="match status" value="1"/>
</dbReference>
<accession>A0A0Y9PRN1</accession>
<gene>
    <name evidence="1" type="ORF">PBK173_000505200</name>
</gene>
<dbReference type="Proteomes" id="UP000069549">
    <property type="component" value="Unassembled WGS sequence"/>
</dbReference>
<dbReference type="VEuPathDB" id="PlasmoDB:PBANKA_1200300"/>
<proteinExistence type="predicted"/>
<reference evidence="1 2" key="1">
    <citation type="submission" date="2016-02" db="EMBL/GenBank/DDBJ databases">
        <authorList>
            <consortium name="Pathogen Informatics"/>
        </authorList>
    </citation>
    <scope>NUCLEOTIDE SEQUENCE [LARGE SCALE GENOMIC DNA]</scope>
    <source>
        <strain evidence="1 2">K173</strain>
    </source>
</reference>
<dbReference type="AlphaFoldDB" id="A0A0Y9PRN1"/>